<evidence type="ECO:0000256" key="8">
    <source>
        <dbReference type="ARBA" id="ARBA00022833"/>
    </source>
</evidence>
<dbReference type="GO" id="GO:0005576">
    <property type="term" value="C:extracellular region"/>
    <property type="evidence" value="ECO:0007669"/>
    <property type="project" value="UniProtKB-SubCell"/>
</dbReference>
<evidence type="ECO:0000313" key="12">
    <source>
        <dbReference type="EMBL" id="EGG18328.1"/>
    </source>
</evidence>
<evidence type="ECO:0000256" key="10">
    <source>
        <dbReference type="SAM" id="MobiDB-lite"/>
    </source>
</evidence>
<feature type="region of interest" description="Disordered" evidence="10">
    <location>
        <begin position="1346"/>
        <end position="1369"/>
    </location>
</feature>
<protein>
    <recommendedName>
        <fullName evidence="11">Alpha-2-macroglobulin domain-containing protein</fullName>
    </recommendedName>
</protein>
<dbReference type="RefSeq" id="XP_004366232.1">
    <property type="nucleotide sequence ID" value="XM_004366175.1"/>
</dbReference>
<dbReference type="Gene3D" id="2.20.130.20">
    <property type="match status" value="1"/>
</dbReference>
<evidence type="ECO:0000313" key="13">
    <source>
        <dbReference type="Proteomes" id="UP000007797"/>
    </source>
</evidence>
<comment type="cofactor">
    <cofactor evidence="1">
        <name>Zn(2+)</name>
        <dbReference type="ChEBI" id="CHEBI:29105"/>
    </cofactor>
</comment>
<keyword evidence="6" id="KW-0732">Signal</keyword>
<keyword evidence="3" id="KW-0964">Secreted</keyword>
<dbReference type="InterPro" id="IPR001599">
    <property type="entry name" value="Macroglobln_a2"/>
</dbReference>
<evidence type="ECO:0000256" key="7">
    <source>
        <dbReference type="ARBA" id="ARBA00022801"/>
    </source>
</evidence>
<dbReference type="SMART" id="SM01360">
    <property type="entry name" value="A2M"/>
    <property type="match status" value="1"/>
</dbReference>
<evidence type="ECO:0000256" key="6">
    <source>
        <dbReference type="ARBA" id="ARBA00022729"/>
    </source>
</evidence>
<dbReference type="GO" id="GO:0046872">
    <property type="term" value="F:metal ion binding"/>
    <property type="evidence" value="ECO:0007669"/>
    <property type="project" value="UniProtKB-KW"/>
</dbReference>
<dbReference type="Pfam" id="PF17973">
    <property type="entry name" value="bMG10"/>
    <property type="match status" value="1"/>
</dbReference>
<dbReference type="GO" id="GO:0008237">
    <property type="term" value="F:metallopeptidase activity"/>
    <property type="evidence" value="ECO:0007669"/>
    <property type="project" value="UniProtKB-KW"/>
</dbReference>
<dbReference type="Pfam" id="PF00207">
    <property type="entry name" value="A2M"/>
    <property type="match status" value="1"/>
</dbReference>
<evidence type="ECO:0000256" key="9">
    <source>
        <dbReference type="ARBA" id="ARBA00023049"/>
    </source>
</evidence>
<reference evidence="13" key="1">
    <citation type="journal article" date="2011" name="Genome Res.">
        <title>Phylogeny-wide analysis of social amoeba genomes highlights ancient origins for complex intercellular communication.</title>
        <authorList>
            <person name="Heidel A.J."/>
            <person name="Lawal H.M."/>
            <person name="Felder M."/>
            <person name="Schilde C."/>
            <person name="Helps N.R."/>
            <person name="Tunggal B."/>
            <person name="Rivero F."/>
            <person name="John U."/>
            <person name="Schleicher M."/>
            <person name="Eichinger L."/>
            <person name="Platzer M."/>
            <person name="Noegel A.A."/>
            <person name="Schaap P."/>
            <person name="Gloeckner G."/>
        </authorList>
    </citation>
    <scope>NUCLEOTIDE SEQUENCE [LARGE SCALE GENOMIC DNA]</scope>
    <source>
        <strain evidence="13">SH3</strain>
    </source>
</reference>
<feature type="compositionally biased region" description="Polar residues" evidence="10">
    <location>
        <begin position="1360"/>
        <end position="1369"/>
    </location>
</feature>
<evidence type="ECO:0000256" key="3">
    <source>
        <dbReference type="ARBA" id="ARBA00022525"/>
    </source>
</evidence>
<sequence length="2102" mass="233631">MDSLKRLSILLLFFFFIILYVNNNNHHVFVDSSALSSPPPPPPEPAHPCIERQPTPIKLPLQTSHLVDNEQEQPAAAKVVLEVSSSDDNGNGDGGNDNIPSLRSFPIKVIDIVPKNEGDDKTPYQLSGTQPIIVAFNRPIIALGEPSTYFPFKLSCKGSDTPVPAGSYRWVTTSIARFDVLVNGWPSDLQCQFSVDETLKSYDGLAISSVPPPIAYYTASPSLSITSITSNRSSEMTNGEWTTYTPARRVDEQDYKDNYEVPPDAVIKLYISSLFEIDRVKEAMRVYQYESKNAAVLKITYLTGEGCGEKEVCITLGSQLEVNPYSTYVIEIPQGIRIHNSSGPLSEAISVKVNGLYPFNFYFIESEATHHRQRLYVRHSLMPSVTEEDLAQVFSLKPSLDLKVSIITPTVIELEAKLKPSTTYKLIVSPPKNKPILDGWNLPLLAQTHTFNMSIGNNYIAYARSPIFDSTISFPNQSMIFYQNLLETKKSFLTYNPNKPCSNVDFKMYAYPITKNNIIGVLKTLEDSSRKPFIIPSQSQQSIPLIVDSNNTVYTAKIDNVAAFKPSGSYLQIRTDYSYDCTAIYSSELVQATQLGVTRLDIGNEIIYWIFLLKDASNVANATVYGYGLKQGDYNVDNLQLIGKSISDKKGLVTFNLAGFRLNWIVVEYGGKLFTYRSNTYGPYGTSPRINSQIITDRKLYNAGDTIHLKAYLNGPKDIILDLIFKISVQWTILGTLQTFDKVVDFDDVYNSLNISIPIPPGTNYGYYSLSISGSSVTDKSSNNFYSNTDVLIADPRIPTGILEISTKDDYIKYDEDSKITVYVSTTNYIGEPSNGQMVKLGWKLIGDPSQTEQVSVTTSKDGNASYTFSFPSAKYDIKSQIEFSAFYIDPTRATVMSNTFERFVLVDPYDIEITLVAFSSQSSKVPYIPQGLNARMYYVPTGETIENVALTVQLTHWEILALSVTEKNADSADRKRKNGKKNRHYHQDNNKQSNVLCTIQSEKREQYDDARFPQCTFTFEDFVENVIVVRGIEPKTKQVVVQTLEIEDRQDHYVYYGYSPNNIITESNHDLKLFTNDNNHYVGDKVVITYWNPFKEARALFYWGCDSKTTNDQFKVGYGFNNYTIKVVPKCQTLGMFAVISIQGHEVGYKIGAGTVSQVYDPLSAKSASGSINLNVKVQPILNLSVSLESEIVSPDSETTITLHVDQLDNGKPFQDQVEACVMVVDKRVLDLVPSQLPDSQSFSMYAHSFVSYDQSTKGLTRSYAKQAEILLRRFKIDQWISDWSGFEVEDPAFFKNLFNYLTNMANPYRHRYYASYGGTTGGGIVNLEAADTGIPMSFDAIAAKSRGPPAPDAGSGGKTDNSKTSLRNNFQTTPLFASKVLIKGGKGQVTFRLPDDITTFQVRAFVVSKSTDYLYSTETSLTSRKDVNILPIIPRFVRIGDTFNLGASIVISNPKLTQSGIMRLVVKVVDPSVAESTEGYSKIVALSSNGTTINSLFNFKALKKGTVDLGLFVYLDNRLLDSIEVQFDVLGRQLSMYVGTSMAVSSNTTVEEGINLPDTEPGTGQLNMVVGVGRYPSVETMCNKLLSIGNDRTPSSVDQLSKQVTYASLTSYNANTTLINEAQAQLKVVMLGFDRYVSGNIKWYPTDVTGSFYPTLYALQLRNLMKGLKHIDGWVLLDAHFSDWQRFIDTYVNELVTTAHQGNHTVDKSLIGLASIALGYYWAPSNDELIELYSFNALSANISDNCDLQCQSYFMIATLLNGDGDQSSFIPTVIQNLENAIRIQGRTAYVTGGGGRSSLSLTIYASISFIMAKHMDTPFLEKMVNFIASGGVVPSITFDKWVPGVSSEQMALSIIAMTCYDLAKNSTQPNLTFSAYKNSVNNLLLSQSFNTTSPKNIQKIIQFDGLVSGNNNSNNSGKLLFSVVGVGEVSVAVGIEYVPTKLPDKPVYNGFYVEKVIKFMNTNSSSSSSNSQSSTTFKYGDYVEVVISVTTHDDVGVIYVEDPLPSVIEPLDNNIYQNPDTPPQWDTVRYYWYSPFGYRETRKDKVIFQGTDILAGSYTVSYFAVVTSSFGVYSLPPTKVYSPNQPELFGLSNGSIISIH</sequence>
<keyword evidence="5" id="KW-0479">Metal-binding</keyword>
<dbReference type="GO" id="GO:0006508">
    <property type="term" value="P:proteolysis"/>
    <property type="evidence" value="ECO:0007669"/>
    <property type="project" value="UniProtKB-KW"/>
</dbReference>
<proteinExistence type="predicted"/>
<dbReference type="PANTHER" id="PTHR13062">
    <property type="entry name" value="COLLAGENASE"/>
    <property type="match status" value="1"/>
</dbReference>
<dbReference type="GO" id="GO:0004866">
    <property type="term" value="F:endopeptidase inhibitor activity"/>
    <property type="evidence" value="ECO:0007669"/>
    <property type="project" value="InterPro"/>
</dbReference>
<dbReference type="GeneID" id="14870755"/>
<keyword evidence="13" id="KW-1185">Reference proteome</keyword>
<dbReference type="Proteomes" id="UP000007797">
    <property type="component" value="Unassembled WGS sequence"/>
</dbReference>
<gene>
    <name evidence="12" type="ORF">DFA_03822</name>
</gene>
<evidence type="ECO:0000256" key="4">
    <source>
        <dbReference type="ARBA" id="ARBA00022670"/>
    </source>
</evidence>
<dbReference type="OMA" id="ANITDNC"/>
<dbReference type="OrthoDB" id="543368at2759"/>
<dbReference type="EMBL" id="GL883018">
    <property type="protein sequence ID" value="EGG18328.1"/>
    <property type="molecule type" value="Genomic_DNA"/>
</dbReference>
<evidence type="ECO:0000256" key="1">
    <source>
        <dbReference type="ARBA" id="ARBA00001947"/>
    </source>
</evidence>
<dbReference type="InterPro" id="IPR041246">
    <property type="entry name" value="Bact_MG10"/>
</dbReference>
<evidence type="ECO:0000256" key="5">
    <source>
        <dbReference type="ARBA" id="ARBA00022723"/>
    </source>
</evidence>
<organism evidence="12 13">
    <name type="scientific">Cavenderia fasciculata</name>
    <name type="common">Slime mold</name>
    <name type="synonym">Dictyostelium fasciculatum</name>
    <dbReference type="NCBI Taxonomy" id="261658"/>
    <lineage>
        <taxon>Eukaryota</taxon>
        <taxon>Amoebozoa</taxon>
        <taxon>Evosea</taxon>
        <taxon>Eumycetozoa</taxon>
        <taxon>Dictyostelia</taxon>
        <taxon>Acytosteliales</taxon>
        <taxon>Cavenderiaceae</taxon>
        <taxon>Cavenderia</taxon>
    </lineage>
</organism>
<dbReference type="PANTHER" id="PTHR13062:SF12">
    <property type="entry name" value="ALPHA-2-MACROGLOBULIN DOMAIN-CONTAINING PROTEIN"/>
    <property type="match status" value="1"/>
</dbReference>
<keyword evidence="4" id="KW-0645">Protease</keyword>
<feature type="domain" description="Alpha-2-macroglobulin" evidence="11">
    <location>
        <begin position="1375"/>
        <end position="1468"/>
    </location>
</feature>
<evidence type="ECO:0000259" key="11">
    <source>
        <dbReference type="SMART" id="SM01360"/>
    </source>
</evidence>
<keyword evidence="9" id="KW-0482">Metalloprotease</keyword>
<keyword evidence="7" id="KW-0378">Hydrolase</keyword>
<evidence type="ECO:0000256" key="2">
    <source>
        <dbReference type="ARBA" id="ARBA00004613"/>
    </source>
</evidence>
<accession>F4Q0H7</accession>
<dbReference type="KEGG" id="dfa:DFA_03822"/>
<name>F4Q0H7_CACFS</name>
<keyword evidence="8" id="KW-0862">Zinc</keyword>
<comment type="subcellular location">
    <subcellularLocation>
        <location evidence="2">Secreted</location>
    </subcellularLocation>
</comment>